<dbReference type="GO" id="GO:0070912">
    <property type="term" value="C:Ddb1-Ckn1 complex"/>
    <property type="evidence" value="ECO:0007669"/>
    <property type="project" value="EnsemblFungi"/>
</dbReference>
<feature type="repeat" description="WD" evidence="5">
    <location>
        <begin position="183"/>
        <end position="225"/>
    </location>
</feature>
<dbReference type="GO" id="GO:0031464">
    <property type="term" value="C:Cul4A-RING E3 ubiquitin ligase complex"/>
    <property type="evidence" value="ECO:0000318"/>
    <property type="project" value="GO_Central"/>
</dbReference>
<dbReference type="InterPro" id="IPR036322">
    <property type="entry name" value="WD40_repeat_dom_sf"/>
</dbReference>
<dbReference type="RefSeq" id="XP_002175634.1">
    <property type="nucleotide sequence ID" value="XM_002175598.1"/>
</dbReference>
<evidence type="ECO:0000313" key="7">
    <source>
        <dbReference type="JaponicusDB" id="SJAG_04540"/>
    </source>
</evidence>
<organism evidence="6 8">
    <name type="scientific">Schizosaccharomyces japonicus (strain yFS275 / FY16936)</name>
    <name type="common">Fission yeast</name>
    <dbReference type="NCBI Taxonomy" id="402676"/>
    <lineage>
        <taxon>Eukaryota</taxon>
        <taxon>Fungi</taxon>
        <taxon>Dikarya</taxon>
        <taxon>Ascomycota</taxon>
        <taxon>Taphrinomycotina</taxon>
        <taxon>Schizosaccharomycetes</taxon>
        <taxon>Schizosaccharomycetales</taxon>
        <taxon>Schizosaccharomycetaceae</taxon>
        <taxon>Schizosaccharomyces</taxon>
    </lineage>
</organism>
<keyword evidence="2" id="KW-0677">Repeat</keyword>
<evidence type="ECO:0000313" key="6">
    <source>
        <dbReference type="EMBL" id="EEB09341.1"/>
    </source>
</evidence>
<dbReference type="SUPFAM" id="SSF50978">
    <property type="entry name" value="WD40 repeat-like"/>
    <property type="match status" value="1"/>
</dbReference>
<dbReference type="CDD" id="cd00200">
    <property type="entry name" value="WD40"/>
    <property type="match status" value="1"/>
</dbReference>
<dbReference type="InterPro" id="IPR042238">
    <property type="entry name" value="Rad28/ERCC8/Ckn1/ATCSA-1"/>
</dbReference>
<dbReference type="STRING" id="402676.B6K737"/>
<dbReference type="EMBL" id="KE651168">
    <property type="protein sequence ID" value="EEB09341.1"/>
    <property type="molecule type" value="Genomic_DNA"/>
</dbReference>
<dbReference type="PROSITE" id="PS50082">
    <property type="entry name" value="WD_REPEATS_2"/>
    <property type="match status" value="4"/>
</dbReference>
<accession>B6K737</accession>
<keyword evidence="3" id="KW-0227">DNA damage</keyword>
<evidence type="ECO:0000256" key="3">
    <source>
        <dbReference type="ARBA" id="ARBA00022763"/>
    </source>
</evidence>
<keyword evidence="8" id="KW-1185">Reference proteome</keyword>
<dbReference type="GO" id="GO:0000209">
    <property type="term" value="P:protein polyubiquitination"/>
    <property type="evidence" value="ECO:0000318"/>
    <property type="project" value="GO_Central"/>
</dbReference>
<dbReference type="Pfam" id="PF00400">
    <property type="entry name" value="WD40"/>
    <property type="match status" value="4"/>
</dbReference>
<evidence type="ECO:0000313" key="8">
    <source>
        <dbReference type="Proteomes" id="UP000001744"/>
    </source>
</evidence>
<sequence length="404" mass="45363">MESFLLVRQWYTDYQKPFRLQVYQRLMQTLRLSNPNCIRRRHGPGAMSAVTSLSIDNTEHNFMISGAADSSINLWNLLSLNSMAEEPLDTLNTIPARHGHTHGITDLHWFPFDNGMFTSSSFDHTIRVWDTQAMEQAYCFQLGDIVYSHAWSPIASHCLIAAAYNSSSIRLCDMQSGSYTHSLIGHTGRVLAVSWCPAREYVLASGGTDGTCRLWDVRKASSSFASLDSQNMNSPLEHSNRAHNGTINGLEWTPDAAYLVSSGTDDHIRVWDMDTGQNTLIHFGPTIHNQRQAFAVHPCVFQPDSDSKPLILFPNDDGTIVLLDTLTGTSLSRLSTNFLKRVNSVVYRKGYEQCLSGDMNGSILLWEPEMYTRPITSIEAEAEDTRNAVKEIYESLKNVPITFQ</sequence>
<dbReference type="PROSITE" id="PS00678">
    <property type="entry name" value="WD_REPEATS_1"/>
    <property type="match status" value="3"/>
</dbReference>
<feature type="repeat" description="WD" evidence="5">
    <location>
        <begin position="97"/>
        <end position="139"/>
    </location>
</feature>
<dbReference type="Gene3D" id="2.130.10.10">
    <property type="entry name" value="YVTN repeat-like/Quinoprotein amine dehydrogenase"/>
    <property type="match status" value="1"/>
</dbReference>
<evidence type="ECO:0000256" key="4">
    <source>
        <dbReference type="ARBA" id="ARBA00023204"/>
    </source>
</evidence>
<dbReference type="PROSITE" id="PS50294">
    <property type="entry name" value="WD_REPEATS_REGION"/>
    <property type="match status" value="3"/>
</dbReference>
<evidence type="ECO:0000256" key="2">
    <source>
        <dbReference type="ARBA" id="ARBA00022737"/>
    </source>
</evidence>
<gene>
    <name evidence="7" type="primary">ckn1</name>
    <name evidence="6" type="ORF">SJAG_04540</name>
</gene>
<dbReference type="HOGENOM" id="CLU_032951_0_0_1"/>
<dbReference type="GeneID" id="7051897"/>
<dbReference type="OrthoDB" id="361494at2759"/>
<dbReference type="InterPro" id="IPR015943">
    <property type="entry name" value="WD40/YVTN_repeat-like_dom_sf"/>
</dbReference>
<keyword evidence="1 5" id="KW-0853">WD repeat</keyword>
<dbReference type="InterPro" id="IPR019775">
    <property type="entry name" value="WD40_repeat_CS"/>
</dbReference>
<keyword evidence="4" id="KW-0234">DNA repair</keyword>
<evidence type="ECO:0000256" key="1">
    <source>
        <dbReference type="ARBA" id="ARBA00022574"/>
    </source>
</evidence>
<evidence type="ECO:0000256" key="5">
    <source>
        <dbReference type="PROSITE-ProRule" id="PRU00221"/>
    </source>
</evidence>
<dbReference type="PANTHER" id="PTHR46202:SF1">
    <property type="entry name" value="DNA EXCISION REPAIR PROTEIN ERCC-8"/>
    <property type="match status" value="1"/>
</dbReference>
<dbReference type="SMART" id="SM00320">
    <property type="entry name" value="WD40"/>
    <property type="match status" value="5"/>
</dbReference>
<dbReference type="GO" id="GO:0006283">
    <property type="term" value="P:transcription-coupled nucleotide-excision repair"/>
    <property type="evidence" value="ECO:0000318"/>
    <property type="project" value="GO_Central"/>
</dbReference>
<dbReference type="GO" id="GO:0000109">
    <property type="term" value="C:nucleotide-excision repair complex"/>
    <property type="evidence" value="ECO:0000318"/>
    <property type="project" value="GO_Central"/>
</dbReference>
<feature type="repeat" description="WD" evidence="5">
    <location>
        <begin position="240"/>
        <end position="281"/>
    </location>
</feature>
<proteinExistence type="predicted"/>
<dbReference type="InterPro" id="IPR001680">
    <property type="entry name" value="WD40_rpt"/>
</dbReference>
<dbReference type="OMA" id="WIPAPRE"/>
<dbReference type="InterPro" id="IPR020472">
    <property type="entry name" value="WD40_PAC1"/>
</dbReference>
<name>B6K737_SCHJY</name>
<dbReference type="Proteomes" id="UP000001744">
    <property type="component" value="Unassembled WGS sequence"/>
</dbReference>
<protein>
    <submittedName>
        <fullName evidence="6">ERCC-8 DNA repair</fullName>
    </submittedName>
</protein>
<dbReference type="PRINTS" id="PR00320">
    <property type="entry name" value="GPROTEINBRPT"/>
</dbReference>
<dbReference type="AlphaFoldDB" id="B6K737"/>
<dbReference type="eggNOG" id="KOG4283">
    <property type="taxonomic scope" value="Eukaryota"/>
</dbReference>
<dbReference type="GO" id="GO:0043161">
    <property type="term" value="P:proteasome-mediated ubiquitin-dependent protein catabolic process"/>
    <property type="evidence" value="ECO:0000318"/>
    <property type="project" value="GO_Central"/>
</dbReference>
<reference evidence="6 8" key="1">
    <citation type="journal article" date="2011" name="Science">
        <title>Comparative functional genomics of the fission yeasts.</title>
        <authorList>
            <person name="Rhind N."/>
            <person name="Chen Z."/>
            <person name="Yassour M."/>
            <person name="Thompson D.A."/>
            <person name="Haas B.J."/>
            <person name="Habib N."/>
            <person name="Wapinski I."/>
            <person name="Roy S."/>
            <person name="Lin M.F."/>
            <person name="Heiman D.I."/>
            <person name="Young S.K."/>
            <person name="Furuya K."/>
            <person name="Guo Y."/>
            <person name="Pidoux A."/>
            <person name="Chen H.M."/>
            <person name="Robbertse B."/>
            <person name="Goldberg J.M."/>
            <person name="Aoki K."/>
            <person name="Bayne E.H."/>
            <person name="Berlin A.M."/>
            <person name="Desjardins C.A."/>
            <person name="Dobbs E."/>
            <person name="Dukaj L."/>
            <person name="Fan L."/>
            <person name="FitzGerald M.G."/>
            <person name="French C."/>
            <person name="Gujja S."/>
            <person name="Hansen K."/>
            <person name="Keifenheim D."/>
            <person name="Levin J.Z."/>
            <person name="Mosher R.A."/>
            <person name="Mueller C.A."/>
            <person name="Pfiffner J."/>
            <person name="Priest M."/>
            <person name="Russ C."/>
            <person name="Smialowska A."/>
            <person name="Swoboda P."/>
            <person name="Sykes S.M."/>
            <person name="Vaughn M."/>
            <person name="Vengrova S."/>
            <person name="Yoder R."/>
            <person name="Zeng Q."/>
            <person name="Allshire R."/>
            <person name="Baulcombe D."/>
            <person name="Birren B.W."/>
            <person name="Brown W."/>
            <person name="Ekwall K."/>
            <person name="Kellis M."/>
            <person name="Leatherwood J."/>
            <person name="Levin H."/>
            <person name="Margalit H."/>
            <person name="Martienssen R."/>
            <person name="Nieduszynski C.A."/>
            <person name="Spatafora J.W."/>
            <person name="Friedman N."/>
            <person name="Dalgaard J.Z."/>
            <person name="Baumann P."/>
            <person name="Niki H."/>
            <person name="Regev A."/>
            <person name="Nusbaum C."/>
        </authorList>
    </citation>
    <scope>NUCLEOTIDE SEQUENCE [LARGE SCALE GENOMIC DNA]</scope>
    <source>
        <strain evidence="8">yFS275 / FY16936</strain>
    </source>
</reference>
<feature type="repeat" description="WD" evidence="5">
    <location>
        <begin position="43"/>
        <end position="85"/>
    </location>
</feature>
<dbReference type="PANTHER" id="PTHR46202">
    <property type="entry name" value="DNA EXCISION REPAIR PROTEIN ERCC-8"/>
    <property type="match status" value="1"/>
</dbReference>
<dbReference type="VEuPathDB" id="FungiDB:SJAG_04540"/>
<dbReference type="JaponicusDB" id="SJAG_04540">
    <property type="gene designation" value="ckn1"/>
</dbReference>